<dbReference type="SUPFAM" id="SSF53300">
    <property type="entry name" value="vWA-like"/>
    <property type="match status" value="1"/>
</dbReference>
<name>A0A3G9IP14_9BACL</name>
<dbReference type="Pfam" id="PF05762">
    <property type="entry name" value="VWA_CoxE"/>
    <property type="match status" value="1"/>
</dbReference>
<dbReference type="EMBL" id="AP019308">
    <property type="protein sequence ID" value="BBH19992.1"/>
    <property type="molecule type" value="Genomic_DNA"/>
</dbReference>
<dbReference type="AlphaFoldDB" id="A0A3G9IP14"/>
<evidence type="ECO:0000313" key="1">
    <source>
        <dbReference type="EMBL" id="BBH19992.1"/>
    </source>
</evidence>
<dbReference type="KEGG" id="pbk:Back11_13370"/>
<dbReference type="PANTHER" id="PTHR30634">
    <property type="entry name" value="OUTER MEMBRANE LOLAB LIPOPROTEIN INSERTION APPARATUS"/>
    <property type="match status" value="1"/>
</dbReference>
<reference evidence="1 2" key="1">
    <citation type="submission" date="2018-11" db="EMBL/GenBank/DDBJ databases">
        <title>Complete genome sequence of Paenibacillus baekrokdamisoli strain KCTC 33723.</title>
        <authorList>
            <person name="Kang S.W."/>
            <person name="Lee K.C."/>
            <person name="Kim K.K."/>
            <person name="Kim J.S."/>
            <person name="Kim D.S."/>
            <person name="Ko S.H."/>
            <person name="Yang S.H."/>
            <person name="Lee J.S."/>
        </authorList>
    </citation>
    <scope>NUCLEOTIDE SEQUENCE [LARGE SCALE GENOMIC DNA]</scope>
    <source>
        <strain evidence="1 2">KCTC 33723</strain>
    </source>
</reference>
<dbReference type="InterPro" id="IPR050458">
    <property type="entry name" value="LolB"/>
</dbReference>
<dbReference type="PANTHER" id="PTHR30634:SF16">
    <property type="entry name" value="OUTER-MEMBRANE LIPOPROTEIN LOLB"/>
    <property type="match status" value="1"/>
</dbReference>
<gene>
    <name evidence="1" type="ORF">Back11_13370</name>
</gene>
<keyword evidence="2" id="KW-1185">Reference proteome</keyword>
<dbReference type="InterPro" id="IPR008912">
    <property type="entry name" value="Uncharacterised_CoxE"/>
</dbReference>
<accession>A0A3G9IP14</accession>
<dbReference type="OrthoDB" id="9789979at2"/>
<evidence type="ECO:0000313" key="2">
    <source>
        <dbReference type="Proteomes" id="UP000275368"/>
    </source>
</evidence>
<protein>
    <submittedName>
        <fullName evidence="1">VWA domain-containing protein</fullName>
    </submittedName>
</protein>
<dbReference type="Proteomes" id="UP000275368">
    <property type="component" value="Chromosome"/>
</dbReference>
<sequence length="402" mass="44108">MTSVNKEQVKRWRLVLGAASEEKLQSYGSNGSILVNDAALMDEALAAIYDNTGSSTDLDAGGSGRSRSAGLGASSPKLAKWLGDIRTFFPADVVSVIQADAIERKGLTQLLFEPELLAQVKPDIQMVATLMALKGKIPEKTKETARQLVKAVVDEIIKRLSQNIQRAVTGALNRRRHSPLPSFTGLDWNRTIQKNLKHYDMERKLLIPEKVYFFDRARKSKEWTVILDIDQSGSMANSVIYASIIGSIFASMPALDTRVVAFDTEVVDLSEQCAEDPVDMLFGIQLGGGTDINKSVAYCEQFVTEPKKTLFILVTDLYEGGNRSELLRRLDDLQQAGVKTICLLALSDQGVPDYDESVAKRLAQFGIPCFGCSPDRLPELIEGALKGMDLQMLAGRVQTGSD</sequence>
<dbReference type="RefSeq" id="WP_125654727.1">
    <property type="nucleotide sequence ID" value="NZ_AP019308.1"/>
</dbReference>
<dbReference type="InterPro" id="IPR036465">
    <property type="entry name" value="vWFA_dom_sf"/>
</dbReference>
<organism evidence="1 2">
    <name type="scientific">Paenibacillus baekrokdamisoli</name>
    <dbReference type="NCBI Taxonomy" id="1712516"/>
    <lineage>
        <taxon>Bacteria</taxon>
        <taxon>Bacillati</taxon>
        <taxon>Bacillota</taxon>
        <taxon>Bacilli</taxon>
        <taxon>Bacillales</taxon>
        <taxon>Paenibacillaceae</taxon>
        <taxon>Paenibacillus</taxon>
    </lineage>
</organism>
<proteinExistence type="predicted"/>